<reference evidence="9" key="2">
    <citation type="submission" date="2023-05" db="EMBL/GenBank/DDBJ databases">
        <authorList>
            <person name="Fouks B."/>
        </authorList>
    </citation>
    <scope>NUCLEOTIDE SEQUENCE</scope>
    <source>
        <strain evidence="9">Stay&amp;Tobe</strain>
        <tissue evidence="9">Testes</tissue>
    </source>
</reference>
<dbReference type="InterPro" id="IPR013604">
    <property type="entry name" value="7TM_chemorcpt"/>
</dbReference>
<dbReference type="GO" id="GO:0005886">
    <property type="term" value="C:plasma membrane"/>
    <property type="evidence" value="ECO:0007669"/>
    <property type="project" value="UniProtKB-SubCell"/>
</dbReference>
<evidence type="ECO:0000256" key="8">
    <source>
        <dbReference type="RuleBase" id="RU363108"/>
    </source>
</evidence>
<comment type="caution">
    <text evidence="9">The sequence shown here is derived from an EMBL/GenBank/DDBJ whole genome shotgun (WGS) entry which is preliminary data.</text>
</comment>
<sequence length="417" mass="47941">MLKNRNIFESNSVSDIKSKTSVTDKNIYSAITPILYISKVIGIAPFDCTTGRATIGSSIYSLCIFFAILSWFIYDVLWNIWYNYPHISYTIIVPHIFKMTLSFSSVLITLLIFSTVHRNKFYAILSRISAIDAVLLNSKTLSNSMYRKTKIFLIVELLVVLPIYLILFFSERIVWTGKLDNLNYLLEYFVHVIGTVMDLQFIDLALLLKNRYCLVNKELLKLYNILSDEMEWTLIEIKSKHIVSVNPPRHVDQYPCGNFNPRCTGLNTKNNTDSYITQTVTQNEKILKLKKVHSCLYETAHYINSCYCLPILLELTFIFGSVIQSLYNSVIVSMKLENLNTYGNDTEVVILCIGWALVRLTRMVCTTTSCQLASNEANRTGILVHKLMLDNGDESKCLKDFSQQLLHYKLQFTHCYG</sequence>
<dbReference type="PANTHER" id="PTHR21143:SF133">
    <property type="entry name" value="GUSTATORY AND PHEROMONE RECEPTOR 32A-RELATED"/>
    <property type="match status" value="1"/>
</dbReference>
<dbReference type="EMBL" id="JASPKZ010005705">
    <property type="protein sequence ID" value="KAJ9588176.1"/>
    <property type="molecule type" value="Genomic_DNA"/>
</dbReference>
<proteinExistence type="inferred from homology"/>
<dbReference type="GO" id="GO:0007165">
    <property type="term" value="P:signal transduction"/>
    <property type="evidence" value="ECO:0007669"/>
    <property type="project" value="UniProtKB-KW"/>
</dbReference>
<keyword evidence="6 8" id="KW-0675">Receptor</keyword>
<evidence type="ECO:0000256" key="6">
    <source>
        <dbReference type="ARBA" id="ARBA00023170"/>
    </source>
</evidence>
<keyword evidence="4 8" id="KW-1133">Transmembrane helix</keyword>
<evidence type="ECO:0000313" key="9">
    <source>
        <dbReference type="EMBL" id="KAJ9588176.1"/>
    </source>
</evidence>
<evidence type="ECO:0000256" key="4">
    <source>
        <dbReference type="ARBA" id="ARBA00022989"/>
    </source>
</evidence>
<evidence type="ECO:0000256" key="1">
    <source>
        <dbReference type="ARBA" id="ARBA00004651"/>
    </source>
</evidence>
<dbReference type="AlphaFoldDB" id="A0AAD8EFG9"/>
<reference evidence="9" key="1">
    <citation type="journal article" date="2023" name="IScience">
        <title>Live-bearing cockroach genome reveals convergent evolutionary mechanisms linked to viviparity in insects and beyond.</title>
        <authorList>
            <person name="Fouks B."/>
            <person name="Harrison M.C."/>
            <person name="Mikhailova A.A."/>
            <person name="Marchal E."/>
            <person name="English S."/>
            <person name="Carruthers M."/>
            <person name="Jennings E.C."/>
            <person name="Chiamaka E.L."/>
            <person name="Frigard R.A."/>
            <person name="Pippel M."/>
            <person name="Attardo G.M."/>
            <person name="Benoit J.B."/>
            <person name="Bornberg-Bauer E."/>
            <person name="Tobe S.S."/>
        </authorList>
    </citation>
    <scope>NUCLEOTIDE SEQUENCE</scope>
    <source>
        <strain evidence="9">Stay&amp;Tobe</strain>
    </source>
</reference>
<feature type="transmembrane region" description="Helical" evidence="8">
    <location>
        <begin position="151"/>
        <end position="169"/>
    </location>
</feature>
<evidence type="ECO:0000256" key="2">
    <source>
        <dbReference type="ARBA" id="ARBA00022475"/>
    </source>
</evidence>
<accession>A0AAD8EFG9</accession>
<dbReference type="GO" id="GO:0030425">
    <property type="term" value="C:dendrite"/>
    <property type="evidence" value="ECO:0007669"/>
    <property type="project" value="TreeGrafter"/>
</dbReference>
<dbReference type="GO" id="GO:0043025">
    <property type="term" value="C:neuronal cell body"/>
    <property type="evidence" value="ECO:0007669"/>
    <property type="project" value="TreeGrafter"/>
</dbReference>
<evidence type="ECO:0000256" key="7">
    <source>
        <dbReference type="ARBA" id="ARBA00023224"/>
    </source>
</evidence>
<name>A0AAD8EFG9_DIPPU</name>
<keyword evidence="3 8" id="KW-0812">Transmembrane</keyword>
<keyword evidence="2 8" id="KW-1003">Cell membrane</keyword>
<keyword evidence="7 8" id="KW-0807">Transducer</keyword>
<dbReference type="Proteomes" id="UP001233999">
    <property type="component" value="Unassembled WGS sequence"/>
</dbReference>
<feature type="transmembrane region" description="Helical" evidence="8">
    <location>
        <begin position="87"/>
        <end position="113"/>
    </location>
</feature>
<dbReference type="GO" id="GO:0050909">
    <property type="term" value="P:sensory perception of taste"/>
    <property type="evidence" value="ECO:0007669"/>
    <property type="project" value="InterPro"/>
</dbReference>
<comment type="caution">
    <text evidence="8">Lacks conserved residue(s) required for the propagation of feature annotation.</text>
</comment>
<comment type="subcellular location">
    <subcellularLocation>
        <location evidence="1 8">Cell membrane</location>
        <topology evidence="1 8">Multi-pass membrane protein</topology>
    </subcellularLocation>
</comment>
<protein>
    <recommendedName>
        <fullName evidence="8">Gustatory receptor</fullName>
    </recommendedName>
</protein>
<comment type="function">
    <text evidence="8">Gustatory receptor which mediates acceptance or avoidance behavior, depending on its substrates.</text>
</comment>
<keyword evidence="5 8" id="KW-0472">Membrane</keyword>
<keyword evidence="10" id="KW-1185">Reference proteome</keyword>
<dbReference type="GO" id="GO:0008049">
    <property type="term" value="P:male courtship behavior"/>
    <property type="evidence" value="ECO:0007669"/>
    <property type="project" value="TreeGrafter"/>
</dbReference>
<comment type="similarity">
    <text evidence="8">Belongs to the insect chemoreceptor superfamily. Gustatory receptor (GR) family.</text>
</comment>
<evidence type="ECO:0000256" key="5">
    <source>
        <dbReference type="ARBA" id="ARBA00023136"/>
    </source>
</evidence>
<dbReference type="GO" id="GO:0007635">
    <property type="term" value="P:chemosensory behavior"/>
    <property type="evidence" value="ECO:0007669"/>
    <property type="project" value="TreeGrafter"/>
</dbReference>
<feature type="transmembrane region" description="Helical" evidence="8">
    <location>
        <begin position="189"/>
        <end position="208"/>
    </location>
</feature>
<dbReference type="GO" id="GO:0030424">
    <property type="term" value="C:axon"/>
    <property type="evidence" value="ECO:0007669"/>
    <property type="project" value="TreeGrafter"/>
</dbReference>
<dbReference type="Pfam" id="PF08395">
    <property type="entry name" value="7tm_7"/>
    <property type="match status" value="1"/>
</dbReference>
<feature type="transmembrane region" description="Helical" evidence="8">
    <location>
        <begin position="59"/>
        <end position="81"/>
    </location>
</feature>
<evidence type="ECO:0000256" key="3">
    <source>
        <dbReference type="ARBA" id="ARBA00022692"/>
    </source>
</evidence>
<gene>
    <name evidence="9" type="ORF">L9F63_018440</name>
</gene>
<organism evidence="9 10">
    <name type="scientific">Diploptera punctata</name>
    <name type="common">Pacific beetle cockroach</name>
    <dbReference type="NCBI Taxonomy" id="6984"/>
    <lineage>
        <taxon>Eukaryota</taxon>
        <taxon>Metazoa</taxon>
        <taxon>Ecdysozoa</taxon>
        <taxon>Arthropoda</taxon>
        <taxon>Hexapoda</taxon>
        <taxon>Insecta</taxon>
        <taxon>Pterygota</taxon>
        <taxon>Neoptera</taxon>
        <taxon>Polyneoptera</taxon>
        <taxon>Dictyoptera</taxon>
        <taxon>Blattodea</taxon>
        <taxon>Blaberoidea</taxon>
        <taxon>Blaberidae</taxon>
        <taxon>Diplopterinae</taxon>
        <taxon>Diploptera</taxon>
    </lineage>
</organism>
<evidence type="ECO:0000313" key="10">
    <source>
        <dbReference type="Proteomes" id="UP001233999"/>
    </source>
</evidence>
<dbReference type="PANTHER" id="PTHR21143">
    <property type="entry name" value="INVERTEBRATE GUSTATORY RECEPTOR"/>
    <property type="match status" value="1"/>
</dbReference>